<comment type="caution">
    <text evidence="3">The sequence shown here is derived from an EMBL/GenBank/DDBJ whole genome shotgun (WGS) entry which is preliminary data.</text>
</comment>
<name>A0A5R9G9D6_9BACL</name>
<dbReference type="GO" id="GO:0006629">
    <property type="term" value="P:lipid metabolic process"/>
    <property type="evidence" value="ECO:0007669"/>
    <property type="project" value="InterPro"/>
</dbReference>
<keyword evidence="4" id="KW-1185">Reference proteome</keyword>
<sequence length="282" mass="30443">MDRAEARAGAGSRDGARTSAARLGTGIARAKERDGMKRTFIGAHTGCGDAPDNTWASYLEGVASGADIVEVDVLTARDGTLLLLHDDKPELKSHGFAELNEPGLRARVAPHHGEHELARLDDVLRHAAAHRIRLNLDLKSPEAIDPAMALVRTYRAEGLAFVTGCSAGMPERYPDVPALWNAPTTAPSAGEEEAYAKAVCETAVRLGYRGINLNKATCSEAVVRSAQEAGLMVWVYTVNDPEEMLRFAAIGVDAITTRRPATLRACLTEERMDSKESDDLRR</sequence>
<dbReference type="Proteomes" id="UP000309676">
    <property type="component" value="Unassembled WGS sequence"/>
</dbReference>
<evidence type="ECO:0000313" key="4">
    <source>
        <dbReference type="Proteomes" id="UP000309676"/>
    </source>
</evidence>
<dbReference type="InterPro" id="IPR030395">
    <property type="entry name" value="GP_PDE_dom"/>
</dbReference>
<feature type="compositionally biased region" description="Low complexity" evidence="1">
    <location>
        <begin position="7"/>
        <end position="22"/>
    </location>
</feature>
<proteinExistence type="predicted"/>
<dbReference type="Gene3D" id="3.20.20.190">
    <property type="entry name" value="Phosphatidylinositol (PI) phosphodiesterase"/>
    <property type="match status" value="1"/>
</dbReference>
<feature type="domain" description="GP-PDE" evidence="2">
    <location>
        <begin position="38"/>
        <end position="267"/>
    </location>
</feature>
<dbReference type="Pfam" id="PF03009">
    <property type="entry name" value="GDPD"/>
    <property type="match status" value="1"/>
</dbReference>
<feature type="region of interest" description="Disordered" evidence="1">
    <location>
        <begin position="1"/>
        <end position="26"/>
    </location>
</feature>
<protein>
    <submittedName>
        <fullName evidence="3">Glycerophosphodiester phosphodiesterase</fullName>
    </submittedName>
</protein>
<dbReference type="EMBL" id="VCIW01000013">
    <property type="protein sequence ID" value="TLS50700.1"/>
    <property type="molecule type" value="Genomic_DNA"/>
</dbReference>
<dbReference type="GO" id="GO:0008081">
    <property type="term" value="F:phosphoric diester hydrolase activity"/>
    <property type="evidence" value="ECO:0007669"/>
    <property type="project" value="InterPro"/>
</dbReference>
<evidence type="ECO:0000256" key="1">
    <source>
        <dbReference type="SAM" id="MobiDB-lite"/>
    </source>
</evidence>
<dbReference type="CDD" id="cd08556">
    <property type="entry name" value="GDPD"/>
    <property type="match status" value="1"/>
</dbReference>
<dbReference type="SUPFAM" id="SSF51695">
    <property type="entry name" value="PLC-like phosphodiesterases"/>
    <property type="match status" value="1"/>
</dbReference>
<reference evidence="3 4" key="1">
    <citation type="submission" date="2019-05" db="EMBL/GenBank/DDBJ databases">
        <authorList>
            <person name="Narsing Rao M.P."/>
            <person name="Li W.J."/>
        </authorList>
    </citation>
    <scope>NUCLEOTIDE SEQUENCE [LARGE SCALE GENOMIC DNA]</scope>
    <source>
        <strain evidence="3 4">SYSU_K30003</strain>
    </source>
</reference>
<dbReference type="PANTHER" id="PTHR46211">
    <property type="entry name" value="GLYCEROPHOSPHORYL DIESTER PHOSPHODIESTERASE"/>
    <property type="match status" value="1"/>
</dbReference>
<dbReference type="AlphaFoldDB" id="A0A5R9G9D6"/>
<dbReference type="PANTHER" id="PTHR46211:SF14">
    <property type="entry name" value="GLYCEROPHOSPHODIESTER PHOSPHODIESTERASE"/>
    <property type="match status" value="1"/>
</dbReference>
<gene>
    <name evidence="3" type="ORF">FE782_18525</name>
</gene>
<accession>A0A5R9G9D6</accession>
<organism evidence="3 4">
    <name type="scientific">Paenibacillus antri</name>
    <dbReference type="NCBI Taxonomy" id="2582848"/>
    <lineage>
        <taxon>Bacteria</taxon>
        <taxon>Bacillati</taxon>
        <taxon>Bacillota</taxon>
        <taxon>Bacilli</taxon>
        <taxon>Bacillales</taxon>
        <taxon>Paenibacillaceae</taxon>
        <taxon>Paenibacillus</taxon>
    </lineage>
</organism>
<dbReference type="InterPro" id="IPR017946">
    <property type="entry name" value="PLC-like_Pdiesterase_TIM-brl"/>
</dbReference>
<evidence type="ECO:0000313" key="3">
    <source>
        <dbReference type="EMBL" id="TLS50700.1"/>
    </source>
</evidence>
<evidence type="ECO:0000259" key="2">
    <source>
        <dbReference type="PROSITE" id="PS51704"/>
    </source>
</evidence>
<dbReference type="PROSITE" id="PS51704">
    <property type="entry name" value="GP_PDE"/>
    <property type="match status" value="1"/>
</dbReference>